<dbReference type="SUPFAM" id="SSF52172">
    <property type="entry name" value="CheY-like"/>
    <property type="match status" value="1"/>
</dbReference>
<sequence length="446" mass="49896">MPNSTFSFLASESAQTTQTSQLPPWKVLVVDDEPEIHDVTIMALSKFTYEGRELSFLHAYSKAEAMKHMQSDPEICVVLLDVIMETDNAGLECVRQIRQELNNHDVRIILRTGQPSTIPEHEVMLKYDINDYKNKVDLTKSRLYITMTSALRAFRDIKKQSDLARELKELNETLEDKVEKRTAELLASNRSLREAKDKIIRQQATLVQSEKMASVGYLAAGMAHEINNPLGALKCNFAVLKDYIDSLFEKVEGFGENQLASDFTDIGELLEDNAIDLNRIERIVAALSVFNGVSDEQPREYDLNEILTTFCSEITDQKIYESPHDKSVQIMCCREQLLKVFEALYLNAKESGSEISDVKITASKSAGVVRIVFEDTGCGIEPDKLTRIFDPFYTTKPVGANVGLGLTIALMMAKNQGGDIIVASKLGIGSQFEIQLPAAEVDESFD</sequence>
<feature type="domain" description="Histidine kinase" evidence="5">
    <location>
        <begin position="221"/>
        <end position="440"/>
    </location>
</feature>
<dbReference type="InterPro" id="IPR011006">
    <property type="entry name" value="CheY-like_superfamily"/>
</dbReference>
<organism evidence="7 8">
    <name type="scientific">Pseudoalteromonas luteoviolacea CPMOR-1</name>
    <dbReference type="NCBI Taxonomy" id="1365248"/>
    <lineage>
        <taxon>Bacteria</taxon>
        <taxon>Pseudomonadati</taxon>
        <taxon>Pseudomonadota</taxon>
        <taxon>Gammaproteobacteria</taxon>
        <taxon>Alteromonadales</taxon>
        <taxon>Pseudoalteromonadaceae</taxon>
        <taxon>Pseudoalteromonas</taxon>
    </lineage>
</organism>
<evidence type="ECO:0000256" key="4">
    <source>
        <dbReference type="SAM" id="Coils"/>
    </source>
</evidence>
<dbReference type="InterPro" id="IPR004358">
    <property type="entry name" value="Sig_transdc_His_kin-like_C"/>
</dbReference>
<keyword evidence="4" id="KW-0175">Coiled coil</keyword>
<dbReference type="EMBL" id="AUYC01000038">
    <property type="protein sequence ID" value="KZN61077.1"/>
    <property type="molecule type" value="Genomic_DNA"/>
</dbReference>
<keyword evidence="3" id="KW-0597">Phosphoprotein</keyword>
<reference evidence="7 8" key="1">
    <citation type="submission" date="2013-07" db="EMBL/GenBank/DDBJ databases">
        <title>Comparative Genomic and Metabolomic Analysis of Twelve Strains of Pseudoalteromonas luteoviolacea.</title>
        <authorList>
            <person name="Vynne N.G."/>
            <person name="Mansson M."/>
            <person name="Gram L."/>
        </authorList>
    </citation>
    <scope>NUCLEOTIDE SEQUENCE [LARGE SCALE GENOMIC DNA]</scope>
    <source>
        <strain evidence="7 8">CPMOR-1</strain>
    </source>
</reference>
<comment type="catalytic activity">
    <reaction evidence="1">
        <text>ATP + protein L-histidine = ADP + protein N-phospho-L-histidine.</text>
        <dbReference type="EC" id="2.7.13.3"/>
    </reaction>
</comment>
<name>A0A167JGY2_9GAMM</name>
<protein>
    <recommendedName>
        <fullName evidence="2">histidine kinase</fullName>
        <ecNumber evidence="2">2.7.13.3</ecNumber>
    </recommendedName>
</protein>
<dbReference type="InterPro" id="IPR036890">
    <property type="entry name" value="HATPase_C_sf"/>
</dbReference>
<dbReference type="AlphaFoldDB" id="A0A167JGY2"/>
<dbReference type="PROSITE" id="PS50109">
    <property type="entry name" value="HIS_KIN"/>
    <property type="match status" value="1"/>
</dbReference>
<dbReference type="InterPro" id="IPR005467">
    <property type="entry name" value="His_kinase_dom"/>
</dbReference>
<dbReference type="SUPFAM" id="SSF55874">
    <property type="entry name" value="ATPase domain of HSP90 chaperone/DNA topoisomerase II/histidine kinase"/>
    <property type="match status" value="1"/>
</dbReference>
<feature type="domain" description="Response regulatory" evidence="6">
    <location>
        <begin position="26"/>
        <end position="150"/>
    </location>
</feature>
<comment type="caution">
    <text evidence="7">The sequence shown here is derived from an EMBL/GenBank/DDBJ whole genome shotgun (WGS) entry which is preliminary data.</text>
</comment>
<evidence type="ECO:0000313" key="7">
    <source>
        <dbReference type="EMBL" id="KZN61077.1"/>
    </source>
</evidence>
<dbReference type="RefSeq" id="WP_063368913.1">
    <property type="nucleotide sequence ID" value="NZ_AUYC01000038.1"/>
</dbReference>
<dbReference type="InterPro" id="IPR036097">
    <property type="entry name" value="HisK_dim/P_sf"/>
</dbReference>
<proteinExistence type="predicted"/>
<dbReference type="InterPro" id="IPR003594">
    <property type="entry name" value="HATPase_dom"/>
</dbReference>
<dbReference type="Proteomes" id="UP000076486">
    <property type="component" value="Unassembled WGS sequence"/>
</dbReference>
<evidence type="ECO:0000256" key="2">
    <source>
        <dbReference type="ARBA" id="ARBA00012438"/>
    </source>
</evidence>
<dbReference type="PROSITE" id="PS50110">
    <property type="entry name" value="RESPONSE_REGULATORY"/>
    <property type="match status" value="1"/>
</dbReference>
<feature type="coiled-coil region" evidence="4">
    <location>
        <begin position="157"/>
        <end position="212"/>
    </location>
</feature>
<evidence type="ECO:0000313" key="8">
    <source>
        <dbReference type="Proteomes" id="UP000076486"/>
    </source>
</evidence>
<dbReference type="Gene3D" id="3.30.565.10">
    <property type="entry name" value="Histidine kinase-like ATPase, C-terminal domain"/>
    <property type="match status" value="1"/>
</dbReference>
<dbReference type="SUPFAM" id="SSF47384">
    <property type="entry name" value="Homodimeric domain of signal transducing histidine kinase"/>
    <property type="match status" value="1"/>
</dbReference>
<dbReference type="InterPro" id="IPR001789">
    <property type="entry name" value="Sig_transdc_resp-reg_receiver"/>
</dbReference>
<dbReference type="EC" id="2.7.13.3" evidence="2"/>
<dbReference type="PANTHER" id="PTHR43065:SF50">
    <property type="entry name" value="HISTIDINE KINASE"/>
    <property type="match status" value="1"/>
</dbReference>
<dbReference type="GO" id="GO:0000155">
    <property type="term" value="F:phosphorelay sensor kinase activity"/>
    <property type="evidence" value="ECO:0007669"/>
    <property type="project" value="InterPro"/>
</dbReference>
<dbReference type="Gene3D" id="3.40.50.2300">
    <property type="match status" value="1"/>
</dbReference>
<dbReference type="PATRIC" id="fig|1365248.3.peg.3549"/>
<evidence type="ECO:0000259" key="5">
    <source>
        <dbReference type="PROSITE" id="PS50109"/>
    </source>
</evidence>
<evidence type="ECO:0000259" key="6">
    <source>
        <dbReference type="PROSITE" id="PS50110"/>
    </source>
</evidence>
<evidence type="ECO:0000256" key="3">
    <source>
        <dbReference type="PROSITE-ProRule" id="PRU00169"/>
    </source>
</evidence>
<evidence type="ECO:0000256" key="1">
    <source>
        <dbReference type="ARBA" id="ARBA00000085"/>
    </source>
</evidence>
<accession>A0A167JGY2</accession>
<feature type="modified residue" description="4-aspartylphosphate" evidence="3">
    <location>
        <position position="81"/>
    </location>
</feature>
<dbReference type="Pfam" id="PF02518">
    <property type="entry name" value="HATPase_c"/>
    <property type="match status" value="1"/>
</dbReference>
<dbReference type="SMART" id="SM00387">
    <property type="entry name" value="HATPase_c"/>
    <property type="match status" value="1"/>
</dbReference>
<gene>
    <name evidence="7" type="ORF">N473_22310</name>
</gene>
<dbReference type="PANTHER" id="PTHR43065">
    <property type="entry name" value="SENSOR HISTIDINE KINASE"/>
    <property type="match status" value="1"/>
</dbReference>
<dbReference type="Gene3D" id="1.10.287.130">
    <property type="match status" value="1"/>
</dbReference>
<dbReference type="PRINTS" id="PR00344">
    <property type="entry name" value="BCTRLSENSOR"/>
</dbReference>